<reference evidence="2" key="1">
    <citation type="submission" date="2023-03" db="EMBL/GenBank/DDBJ databases">
        <title>Massive genome expansion in bonnet fungi (Mycena s.s.) driven by repeated elements and novel gene families across ecological guilds.</title>
        <authorList>
            <consortium name="Lawrence Berkeley National Laboratory"/>
            <person name="Harder C.B."/>
            <person name="Miyauchi S."/>
            <person name="Viragh M."/>
            <person name="Kuo A."/>
            <person name="Thoen E."/>
            <person name="Andreopoulos B."/>
            <person name="Lu D."/>
            <person name="Skrede I."/>
            <person name="Drula E."/>
            <person name="Henrissat B."/>
            <person name="Morin E."/>
            <person name="Kohler A."/>
            <person name="Barry K."/>
            <person name="LaButti K."/>
            <person name="Morin E."/>
            <person name="Salamov A."/>
            <person name="Lipzen A."/>
            <person name="Mereny Z."/>
            <person name="Hegedus B."/>
            <person name="Baldrian P."/>
            <person name="Stursova M."/>
            <person name="Weitz H."/>
            <person name="Taylor A."/>
            <person name="Grigoriev I.V."/>
            <person name="Nagy L.G."/>
            <person name="Martin F."/>
            <person name="Kauserud H."/>
        </authorList>
    </citation>
    <scope>NUCLEOTIDE SEQUENCE</scope>
    <source>
        <strain evidence="2">CBHHK200</strain>
    </source>
</reference>
<evidence type="ECO:0000313" key="2">
    <source>
        <dbReference type="EMBL" id="KAJ7018648.1"/>
    </source>
</evidence>
<dbReference type="Proteomes" id="UP001218188">
    <property type="component" value="Unassembled WGS sequence"/>
</dbReference>
<feature type="compositionally biased region" description="Polar residues" evidence="1">
    <location>
        <begin position="104"/>
        <end position="113"/>
    </location>
</feature>
<evidence type="ECO:0000256" key="1">
    <source>
        <dbReference type="SAM" id="MobiDB-lite"/>
    </source>
</evidence>
<evidence type="ECO:0000313" key="3">
    <source>
        <dbReference type="Proteomes" id="UP001218188"/>
    </source>
</evidence>
<sequence>MYRHTRTGKQFSPFEGFLPVDISKLDRSQFQIHQLDISLEELFATADEAAEKYAQDLEEAVIDPDDSGSEWEELESRPPTPDLEPEGPILPTENPHPHFAEPTAASSSDTPALSSEERHRLRKSEYDKRRCQEKRKLAASSPFTRKVHPKSLPTHRMLPSHQSTFDAADFQTSGGGAWLGARQSDSTTKNGKRKKGAKKATKAAPMPRRLPTADELVKEKGHEYICWDGKHPLLILDRYGRIIVAFAGAPEDPEWPSVIRNASNAMKEVREEGFR</sequence>
<comment type="caution">
    <text evidence="2">The sequence shown here is derived from an EMBL/GenBank/DDBJ whole genome shotgun (WGS) entry which is preliminary data.</text>
</comment>
<feature type="region of interest" description="Disordered" evidence="1">
    <location>
        <begin position="58"/>
        <end position="155"/>
    </location>
</feature>
<dbReference type="EMBL" id="JARJCM010000330">
    <property type="protein sequence ID" value="KAJ7018648.1"/>
    <property type="molecule type" value="Genomic_DNA"/>
</dbReference>
<feature type="region of interest" description="Disordered" evidence="1">
    <location>
        <begin position="179"/>
        <end position="207"/>
    </location>
</feature>
<feature type="compositionally biased region" description="Acidic residues" evidence="1">
    <location>
        <begin position="58"/>
        <end position="73"/>
    </location>
</feature>
<proteinExistence type="predicted"/>
<keyword evidence="3" id="KW-1185">Reference proteome</keyword>
<gene>
    <name evidence="2" type="ORF">C8F04DRAFT_1277433</name>
</gene>
<dbReference type="AlphaFoldDB" id="A0AAD6S196"/>
<feature type="compositionally biased region" description="Basic residues" evidence="1">
    <location>
        <begin position="190"/>
        <end position="201"/>
    </location>
</feature>
<protein>
    <submittedName>
        <fullName evidence="2">Uncharacterized protein</fullName>
    </submittedName>
</protein>
<name>A0AAD6S196_9AGAR</name>
<accession>A0AAD6S196</accession>
<feature type="compositionally biased region" description="Basic and acidic residues" evidence="1">
    <location>
        <begin position="115"/>
        <end position="136"/>
    </location>
</feature>
<organism evidence="2 3">
    <name type="scientific">Mycena alexandri</name>
    <dbReference type="NCBI Taxonomy" id="1745969"/>
    <lineage>
        <taxon>Eukaryota</taxon>
        <taxon>Fungi</taxon>
        <taxon>Dikarya</taxon>
        <taxon>Basidiomycota</taxon>
        <taxon>Agaricomycotina</taxon>
        <taxon>Agaricomycetes</taxon>
        <taxon>Agaricomycetidae</taxon>
        <taxon>Agaricales</taxon>
        <taxon>Marasmiineae</taxon>
        <taxon>Mycenaceae</taxon>
        <taxon>Mycena</taxon>
    </lineage>
</organism>